<organism evidence="2 3">
    <name type="scientific">Tetrahymena thermophila (strain SB210)</name>
    <dbReference type="NCBI Taxonomy" id="312017"/>
    <lineage>
        <taxon>Eukaryota</taxon>
        <taxon>Sar</taxon>
        <taxon>Alveolata</taxon>
        <taxon>Ciliophora</taxon>
        <taxon>Intramacronucleata</taxon>
        <taxon>Oligohymenophorea</taxon>
        <taxon>Hymenostomatida</taxon>
        <taxon>Tetrahymenina</taxon>
        <taxon>Tetrahymenidae</taxon>
        <taxon>Tetrahymena</taxon>
    </lineage>
</organism>
<reference evidence="3" key="1">
    <citation type="journal article" date="2006" name="PLoS Biol.">
        <title>Macronuclear genome sequence of the ciliate Tetrahymena thermophila, a model eukaryote.</title>
        <authorList>
            <person name="Eisen J.A."/>
            <person name="Coyne R.S."/>
            <person name="Wu M."/>
            <person name="Wu D."/>
            <person name="Thiagarajan M."/>
            <person name="Wortman J.R."/>
            <person name="Badger J.H."/>
            <person name="Ren Q."/>
            <person name="Amedeo P."/>
            <person name="Jones K.M."/>
            <person name="Tallon L.J."/>
            <person name="Delcher A.L."/>
            <person name="Salzberg S.L."/>
            <person name="Silva J.C."/>
            <person name="Haas B.J."/>
            <person name="Majoros W.H."/>
            <person name="Farzad M."/>
            <person name="Carlton J.M."/>
            <person name="Smith R.K. Jr."/>
            <person name="Garg J."/>
            <person name="Pearlman R.E."/>
            <person name="Karrer K.M."/>
            <person name="Sun L."/>
            <person name="Manning G."/>
            <person name="Elde N.C."/>
            <person name="Turkewitz A.P."/>
            <person name="Asai D.J."/>
            <person name="Wilkes D.E."/>
            <person name="Wang Y."/>
            <person name="Cai H."/>
            <person name="Collins K."/>
            <person name="Stewart B.A."/>
            <person name="Lee S.R."/>
            <person name="Wilamowska K."/>
            <person name="Weinberg Z."/>
            <person name="Ruzzo W.L."/>
            <person name="Wloga D."/>
            <person name="Gaertig J."/>
            <person name="Frankel J."/>
            <person name="Tsao C.-C."/>
            <person name="Gorovsky M.A."/>
            <person name="Keeling P.J."/>
            <person name="Waller R.F."/>
            <person name="Patron N.J."/>
            <person name="Cherry J.M."/>
            <person name="Stover N.A."/>
            <person name="Krieger C.J."/>
            <person name="del Toro C."/>
            <person name="Ryder H.F."/>
            <person name="Williamson S.C."/>
            <person name="Barbeau R.A."/>
            <person name="Hamilton E.P."/>
            <person name="Orias E."/>
        </authorList>
    </citation>
    <scope>NUCLEOTIDE SEQUENCE [LARGE SCALE GENOMIC DNA]</scope>
    <source>
        <strain evidence="3">SB210</strain>
    </source>
</reference>
<dbReference type="KEGG" id="tet:TTHERM_00607050"/>
<dbReference type="GeneID" id="7836522"/>
<protein>
    <submittedName>
        <fullName evidence="2">Transmembrane protein, putative</fullName>
    </submittedName>
</protein>
<evidence type="ECO:0000313" key="2">
    <source>
        <dbReference type="EMBL" id="EAR90299.2"/>
    </source>
</evidence>
<gene>
    <name evidence="2" type="ORF">TTHERM_00607050</name>
</gene>
<dbReference type="AlphaFoldDB" id="Q22YI6"/>
<name>Q22YI6_TETTS</name>
<evidence type="ECO:0000313" key="3">
    <source>
        <dbReference type="Proteomes" id="UP000009168"/>
    </source>
</evidence>
<dbReference type="EMBL" id="GG662800">
    <property type="protein sequence ID" value="EAR90299.2"/>
    <property type="molecule type" value="Genomic_DNA"/>
</dbReference>
<evidence type="ECO:0000256" key="1">
    <source>
        <dbReference type="SAM" id="Phobius"/>
    </source>
</evidence>
<sequence>MKVKSIIQFSLQIFYAYGNQSAILKQIIFKIKNDDGIKICILMQLAGIYIFLHIMANNTKNNEFKYLFSQFRDYVYSNKNAIHNDFLCQISDSR</sequence>
<accession>Q22YI6</accession>
<feature type="transmembrane region" description="Helical" evidence="1">
    <location>
        <begin position="36"/>
        <end position="56"/>
    </location>
</feature>
<proteinExistence type="predicted"/>
<keyword evidence="1" id="KW-0472">Membrane</keyword>
<dbReference type="RefSeq" id="XP_001010544.2">
    <property type="nucleotide sequence ID" value="XM_001010544.2"/>
</dbReference>
<dbReference type="Proteomes" id="UP000009168">
    <property type="component" value="Unassembled WGS sequence"/>
</dbReference>
<keyword evidence="3" id="KW-1185">Reference proteome</keyword>
<dbReference type="InParanoid" id="Q22YI6"/>
<keyword evidence="1 2" id="KW-0812">Transmembrane</keyword>
<dbReference type="HOGENOM" id="CLU_1931808_0_0_1"/>
<keyword evidence="1" id="KW-1133">Transmembrane helix</keyword>